<dbReference type="InterPro" id="IPR011527">
    <property type="entry name" value="ABC1_TM_dom"/>
</dbReference>
<dbReference type="EMBL" id="JH159164">
    <property type="protein sequence ID" value="EGZ06237.1"/>
    <property type="molecule type" value="Genomic_DNA"/>
</dbReference>
<feature type="transmembrane region" description="Helical" evidence="9">
    <location>
        <begin position="124"/>
        <end position="146"/>
    </location>
</feature>
<dbReference type="PANTHER" id="PTHR43394">
    <property type="entry name" value="ATP-DEPENDENT PERMEASE MDL1, MITOCHONDRIAL"/>
    <property type="match status" value="1"/>
</dbReference>
<feature type="domain" description="ABC transporter" evidence="10">
    <location>
        <begin position="381"/>
        <end position="619"/>
    </location>
</feature>
<dbReference type="Pfam" id="PF00664">
    <property type="entry name" value="ABC_membrane"/>
    <property type="match status" value="2"/>
</dbReference>
<keyword evidence="13" id="KW-1185">Reference proteome</keyword>
<keyword evidence="6 9" id="KW-1133">Transmembrane helix</keyword>
<dbReference type="FunFam" id="3.40.50.300:FF:000251">
    <property type="entry name" value="ABC transporter B family member 19"/>
    <property type="match status" value="2"/>
</dbReference>
<sequence>MAPPPVKTDDVEVPTTDYSQVVTPTSTTKLPNNFNKKDPANDAKDGDDQASETADPEPIETVSLSQLYRYATSMDKALLGLGVIMAGIGGALFPFMAIVFGNAINSFTQADGGVDLDAVNTAALDFFLISISLFVTDYSSGVLFAYTAERQMKELRAEVLRHLLYLDISWYDKTDPLQLSSRLTGDTVKVKDGMGQKLGDAVRFTCQFFAGYTIGFVRGWDITLVMSCLMPFMVGSMGVLLNVMQKRAVHAQQMYAEAGAVAEETLGSIRTVSSLNAEKRAITKYNDRAQAAEETNIQVGKLSAIAFGFFIGCVWLMYAIGLWYGGAKVARAKTTPSDVFQAFFGPKGAAGKIYKILDTPSAIDASNEDFGDKPESCAGRIQALNVNFTYPSRPDVQILNDYNVTIEPGQTVAFVGASGEGKSTLISLLERFYDPSSGSILLDGRDIKTLNVKWLRAQIGLVSQEPVLFATSIFENIAAGGEGITREQVIEAAKLANAHTFIMSLPEQYDTLVGEKGVSLSGGQKQRVAIARAIVREPKILVLDEATSALDAESERVVQAALNDLMDKTHMTTLVIAHRLSTVRRADKIVVVNGGHVVEEGPHDELVRIDDGVYRKLAKIQEEKDLSEAQAATTSENHSGPNHPTLNRRPSSRSAYDDEAGLKAFDIASTDDTSSSKFSIFDAIAELVVTMTEKYTEYQASHDQSPLDDLKHDVMIYGLCYIGGAIVVFLKHRLKKNATGALTADLSTNATKVALISGDSQGRVVQVLFTFVAALVISFALGSWLLTLVMLVVFPFLIMGQAARGKHMKTAEALSNIRTVASLGLEKSLSGLFSDLLQEPLTRGRREAHVNGFALGFGSFILFAACALAFWFGGKLVDDGDITFKELMRTLMAIMMASQGIGNATSFMGESDNALKAGKAIVDLRDREPPIDSFQEGGRRLDQLQGKIEFKNILFRYPTRPEVTVLRNYNLTIEAGQTVAFCGPSGGGKSTGVSLIERFYDPVEGQVLLDGVDTKELNLNWLRSQIGLVGQEPTLFIGTIAENIAYGLADKPTQQDIEEAAKMANAHGFITKFPDGYETQVGMKGEQLSGGQKQRIAIARAILKNPNILLLDEATSALDSESEKVVQEALDKVVALKRRTTIIIAHRLSTIRKADKIYVVSGGKIAEQGTHQELINLKGIYERLVEKAS</sequence>
<feature type="compositionally biased region" description="Polar residues" evidence="8">
    <location>
        <begin position="16"/>
        <end position="34"/>
    </location>
</feature>
<evidence type="ECO:0000256" key="9">
    <source>
        <dbReference type="SAM" id="Phobius"/>
    </source>
</evidence>
<dbReference type="PROSITE" id="PS50929">
    <property type="entry name" value="ABC_TM1F"/>
    <property type="match status" value="2"/>
</dbReference>
<dbReference type="CDD" id="cd18578">
    <property type="entry name" value="ABC_6TM_Pgp_ABCB1_D2_like"/>
    <property type="match status" value="1"/>
</dbReference>
<evidence type="ECO:0008006" key="14">
    <source>
        <dbReference type="Google" id="ProtNLM"/>
    </source>
</evidence>
<keyword evidence="4" id="KW-0547">Nucleotide-binding</keyword>
<dbReference type="SUPFAM" id="SSF90123">
    <property type="entry name" value="ABC transporter transmembrane region"/>
    <property type="match status" value="2"/>
</dbReference>
<feature type="transmembrane region" description="Helical" evidence="9">
    <location>
        <begin position="767"/>
        <end position="799"/>
    </location>
</feature>
<dbReference type="Proteomes" id="UP000002640">
    <property type="component" value="Unassembled WGS sequence"/>
</dbReference>
<dbReference type="InterPro" id="IPR027417">
    <property type="entry name" value="P-loop_NTPase"/>
</dbReference>
<evidence type="ECO:0000256" key="2">
    <source>
        <dbReference type="ARBA" id="ARBA00007577"/>
    </source>
</evidence>
<dbReference type="Gene3D" id="3.40.50.300">
    <property type="entry name" value="P-loop containing nucleotide triphosphate hydrolases"/>
    <property type="match status" value="2"/>
</dbReference>
<dbReference type="GO" id="GO:0015421">
    <property type="term" value="F:ABC-type oligopeptide transporter activity"/>
    <property type="evidence" value="ECO:0007669"/>
    <property type="project" value="TreeGrafter"/>
</dbReference>
<comment type="subcellular location">
    <subcellularLocation>
        <location evidence="1">Membrane</location>
        <topology evidence="1">Multi-pass membrane protein</topology>
    </subcellularLocation>
</comment>
<dbReference type="KEGG" id="psoj:PHYSODRAFT_341522"/>
<dbReference type="InterPro" id="IPR003593">
    <property type="entry name" value="AAA+_ATPase"/>
</dbReference>
<feature type="domain" description="ABC transporter" evidence="10">
    <location>
        <begin position="948"/>
        <end position="1187"/>
    </location>
</feature>
<feature type="compositionally biased region" description="Basic and acidic residues" evidence="8">
    <location>
        <begin position="35"/>
        <end position="47"/>
    </location>
</feature>
<feature type="domain" description="ABC transmembrane type-1" evidence="11">
    <location>
        <begin position="736"/>
        <end position="910"/>
    </location>
</feature>
<dbReference type="PROSITE" id="PS50893">
    <property type="entry name" value="ABC_TRANSPORTER_2"/>
    <property type="match status" value="2"/>
</dbReference>
<dbReference type="OMA" id="RANVMHQ"/>
<dbReference type="InParanoid" id="G5ADI4"/>
<evidence type="ECO:0000256" key="1">
    <source>
        <dbReference type="ARBA" id="ARBA00004141"/>
    </source>
</evidence>
<dbReference type="GO" id="GO:0090374">
    <property type="term" value="P:oligopeptide export from mitochondrion"/>
    <property type="evidence" value="ECO:0007669"/>
    <property type="project" value="TreeGrafter"/>
</dbReference>
<feature type="transmembrane region" description="Helical" evidence="9">
    <location>
        <begin position="853"/>
        <end position="873"/>
    </location>
</feature>
<dbReference type="CDD" id="cd03249">
    <property type="entry name" value="ABC_MTABC3_MDL1_MDL2"/>
    <property type="match status" value="2"/>
</dbReference>
<feature type="transmembrane region" description="Helical" evidence="9">
    <location>
        <begin position="201"/>
        <end position="218"/>
    </location>
</feature>
<evidence type="ECO:0000256" key="3">
    <source>
        <dbReference type="ARBA" id="ARBA00022692"/>
    </source>
</evidence>
<dbReference type="Pfam" id="PF00005">
    <property type="entry name" value="ABC_tran"/>
    <property type="match status" value="2"/>
</dbReference>
<dbReference type="Gene3D" id="1.20.1560.10">
    <property type="entry name" value="ABC transporter type 1, transmembrane domain"/>
    <property type="match status" value="2"/>
</dbReference>
<keyword evidence="7 9" id="KW-0472">Membrane</keyword>
<dbReference type="SUPFAM" id="SSF52540">
    <property type="entry name" value="P-loop containing nucleoside triphosphate hydrolases"/>
    <property type="match status" value="2"/>
</dbReference>
<feature type="compositionally biased region" description="Polar residues" evidence="8">
    <location>
        <begin position="630"/>
        <end position="654"/>
    </location>
</feature>
<evidence type="ECO:0000256" key="6">
    <source>
        <dbReference type="ARBA" id="ARBA00022989"/>
    </source>
</evidence>
<feature type="domain" description="ABC transmembrane type-1" evidence="11">
    <location>
        <begin position="81"/>
        <end position="344"/>
    </location>
</feature>
<evidence type="ECO:0000256" key="4">
    <source>
        <dbReference type="ARBA" id="ARBA00022741"/>
    </source>
</evidence>
<evidence type="ECO:0000256" key="8">
    <source>
        <dbReference type="SAM" id="MobiDB-lite"/>
    </source>
</evidence>
<feature type="transmembrane region" description="Helical" evidence="9">
    <location>
        <begin position="224"/>
        <end position="244"/>
    </location>
</feature>
<dbReference type="PROSITE" id="PS00211">
    <property type="entry name" value="ABC_TRANSPORTER_1"/>
    <property type="match status" value="2"/>
</dbReference>
<protein>
    <recommendedName>
        <fullName evidence="14">Multidrug resistance protein ABC superfamily</fullName>
    </recommendedName>
</protein>
<evidence type="ECO:0000259" key="11">
    <source>
        <dbReference type="PROSITE" id="PS50929"/>
    </source>
</evidence>
<keyword evidence="5" id="KW-0067">ATP-binding</keyword>
<dbReference type="GO" id="GO:0016887">
    <property type="term" value="F:ATP hydrolysis activity"/>
    <property type="evidence" value="ECO:0007669"/>
    <property type="project" value="InterPro"/>
</dbReference>
<dbReference type="SMR" id="G5ADI4"/>
<reference evidence="12 13" key="1">
    <citation type="journal article" date="2006" name="Science">
        <title>Phytophthora genome sequences uncover evolutionary origins and mechanisms of pathogenesis.</title>
        <authorList>
            <person name="Tyler B.M."/>
            <person name="Tripathy S."/>
            <person name="Zhang X."/>
            <person name="Dehal P."/>
            <person name="Jiang R.H."/>
            <person name="Aerts A."/>
            <person name="Arredondo F.D."/>
            <person name="Baxter L."/>
            <person name="Bensasson D."/>
            <person name="Beynon J.L."/>
            <person name="Chapman J."/>
            <person name="Damasceno C.M."/>
            <person name="Dorrance A.E."/>
            <person name="Dou D."/>
            <person name="Dickerman A.W."/>
            <person name="Dubchak I.L."/>
            <person name="Garbelotto M."/>
            <person name="Gijzen M."/>
            <person name="Gordon S.G."/>
            <person name="Govers F."/>
            <person name="Grunwald N.J."/>
            <person name="Huang W."/>
            <person name="Ivors K.L."/>
            <person name="Jones R.W."/>
            <person name="Kamoun S."/>
            <person name="Krampis K."/>
            <person name="Lamour K.H."/>
            <person name="Lee M.K."/>
            <person name="McDonald W.H."/>
            <person name="Medina M."/>
            <person name="Meijer H.J."/>
            <person name="Nordberg E.K."/>
            <person name="Maclean D.J."/>
            <person name="Ospina-Giraldo M.D."/>
            <person name="Morris P.F."/>
            <person name="Phuntumart V."/>
            <person name="Putnam N.H."/>
            <person name="Rash S."/>
            <person name="Rose J.K."/>
            <person name="Sakihama Y."/>
            <person name="Salamov A.A."/>
            <person name="Savidor A."/>
            <person name="Scheuring C.F."/>
            <person name="Smith B.M."/>
            <person name="Sobral B.W."/>
            <person name="Terry A."/>
            <person name="Torto-Alalibo T.A."/>
            <person name="Win J."/>
            <person name="Xu Z."/>
            <person name="Zhang H."/>
            <person name="Grigoriev I.V."/>
            <person name="Rokhsar D.S."/>
            <person name="Boore J.L."/>
        </authorList>
    </citation>
    <scope>NUCLEOTIDE SEQUENCE [LARGE SCALE GENOMIC DNA]</scope>
    <source>
        <strain evidence="12 13">P6497</strain>
    </source>
</reference>
<dbReference type="AlphaFoldDB" id="G5ADI4"/>
<dbReference type="FunCoup" id="G5ADI4">
    <property type="interactions" value="4"/>
</dbReference>
<feature type="region of interest" description="Disordered" evidence="8">
    <location>
        <begin position="1"/>
        <end position="57"/>
    </location>
</feature>
<dbReference type="InterPro" id="IPR039421">
    <property type="entry name" value="Type_1_exporter"/>
</dbReference>
<dbReference type="CDD" id="cd18577">
    <property type="entry name" value="ABC_6TM_Pgp_ABCB1_D1_like"/>
    <property type="match status" value="1"/>
</dbReference>
<dbReference type="GO" id="GO:0005743">
    <property type="term" value="C:mitochondrial inner membrane"/>
    <property type="evidence" value="ECO:0007669"/>
    <property type="project" value="TreeGrafter"/>
</dbReference>
<feature type="transmembrane region" description="Helical" evidence="9">
    <location>
        <begin position="77"/>
        <end position="104"/>
    </location>
</feature>
<dbReference type="GeneID" id="20648090"/>
<evidence type="ECO:0000256" key="7">
    <source>
        <dbReference type="ARBA" id="ARBA00023136"/>
    </source>
</evidence>
<dbReference type="InterPro" id="IPR036640">
    <property type="entry name" value="ABC1_TM_sf"/>
</dbReference>
<dbReference type="GO" id="GO:0005524">
    <property type="term" value="F:ATP binding"/>
    <property type="evidence" value="ECO:0007669"/>
    <property type="project" value="UniProtKB-KW"/>
</dbReference>
<gene>
    <name evidence="12" type="ORF">PHYSODRAFT_341522</name>
</gene>
<evidence type="ECO:0000259" key="10">
    <source>
        <dbReference type="PROSITE" id="PS50893"/>
    </source>
</evidence>
<dbReference type="SMART" id="SM00382">
    <property type="entry name" value="AAA"/>
    <property type="match status" value="2"/>
</dbReference>
<evidence type="ECO:0000313" key="12">
    <source>
        <dbReference type="EMBL" id="EGZ06237.1"/>
    </source>
</evidence>
<dbReference type="PANTHER" id="PTHR43394:SF1">
    <property type="entry name" value="ATP-BINDING CASSETTE SUB-FAMILY B MEMBER 10, MITOCHONDRIAL"/>
    <property type="match status" value="1"/>
</dbReference>
<evidence type="ECO:0000313" key="13">
    <source>
        <dbReference type="Proteomes" id="UP000002640"/>
    </source>
</evidence>
<dbReference type="InterPro" id="IPR003439">
    <property type="entry name" value="ABC_transporter-like_ATP-bd"/>
</dbReference>
<evidence type="ECO:0000256" key="5">
    <source>
        <dbReference type="ARBA" id="ARBA00022840"/>
    </source>
</evidence>
<keyword evidence="3 9" id="KW-0812">Transmembrane</keyword>
<name>G5ADI4_PHYSP</name>
<proteinExistence type="inferred from homology"/>
<feature type="region of interest" description="Disordered" evidence="8">
    <location>
        <begin position="625"/>
        <end position="654"/>
    </location>
</feature>
<dbReference type="InterPro" id="IPR017871">
    <property type="entry name" value="ABC_transporter-like_CS"/>
</dbReference>
<dbReference type="RefSeq" id="XP_009538134.1">
    <property type="nucleotide sequence ID" value="XM_009539839.1"/>
</dbReference>
<feature type="transmembrane region" description="Helical" evidence="9">
    <location>
        <begin position="304"/>
        <end position="324"/>
    </location>
</feature>
<accession>G5ADI4</accession>
<feature type="compositionally biased region" description="Acidic residues" evidence="8">
    <location>
        <begin position="48"/>
        <end position="57"/>
    </location>
</feature>
<organism evidence="12 13">
    <name type="scientific">Phytophthora sojae (strain P6497)</name>
    <name type="common">Soybean stem and root rot agent</name>
    <name type="synonym">Phytophthora megasperma f. sp. glycines</name>
    <dbReference type="NCBI Taxonomy" id="1094619"/>
    <lineage>
        <taxon>Eukaryota</taxon>
        <taxon>Sar</taxon>
        <taxon>Stramenopiles</taxon>
        <taxon>Oomycota</taxon>
        <taxon>Peronosporomycetes</taxon>
        <taxon>Peronosporales</taxon>
        <taxon>Peronosporaceae</taxon>
        <taxon>Phytophthora</taxon>
    </lineage>
</organism>
<comment type="similarity">
    <text evidence="2">Belongs to the ABC transporter superfamily. ABCB family. Multidrug resistance exporter (TC 3.A.1.201) subfamily.</text>
</comment>